<evidence type="ECO:0000256" key="10">
    <source>
        <dbReference type="ARBA" id="ARBA00022908"/>
    </source>
</evidence>
<dbReference type="Gene3D" id="3.30.70.270">
    <property type="match status" value="2"/>
</dbReference>
<evidence type="ECO:0000259" key="16">
    <source>
        <dbReference type="PROSITE" id="PS50878"/>
    </source>
</evidence>
<dbReference type="InterPro" id="IPR000477">
    <property type="entry name" value="RT_dom"/>
</dbReference>
<comment type="caution">
    <text evidence="17">The sequence shown here is derived from an EMBL/GenBank/DDBJ whole genome shotgun (WGS) entry which is preliminary data.</text>
</comment>
<keyword evidence="7" id="KW-0255">Endonuclease</keyword>
<sequence length="662" mass="77316">MQELSSQLQELLDKGFIRPSFSPWGAPVLFVKKKDGTFRMCIDYRELNKLTVKNRYLLPRIDDLFDQLQGSSFYSKIDLRSGYHQLRVKEEDVPITAFRTRYCHYEFLVMPFGLTNAPAVFMDLMNRVCRPYLDKFVIVFIDDILIYSKTKEDHEQHLRLILELLRNEKLYAKFSKCDFWMREVQFLGHVINKNGIHVDPAKIEAIKNLNAPRTPTEVRQFLGLAGYYRRFIEGFSKIALPLTTLTQKDKKFEWSNKQEAVFQLLKQKLCSAPILSLPEGTDDFIVYCDASHQGLGCVLMQKDKVIAYASQQLKTHEKNYTTHDLELGDVVFALKIWRHYLYDALSRKERTKTLRVRALGMIIQTSLTTQIRNAQIEDLKEENLQNESLRGLDKKFEVKTDGTCYFANRVWVPNFGNIRSLVMDEAHKSRYSVHPGSDKMYHDLKELYWWPNMKADIALYVSKCLTCSRVKAEYQKPSGLLQQPEITQWKWDQITMDFVTKLPRTSSGKPLSFQVGDRVMLKVSPWKGVVRFGRRGKLNPRYIGPFEINAKVGHVAYKLKLPPELSGVHDTFHVSNLKKCLSDKTLVISLEEIQVDDQLHFIEEPVEIMDREVKQLKQSRIPIVKVRWNSRRGPEFTWEREDQMKLKYPQLFDDPSVLGSIN</sequence>
<dbReference type="Pfam" id="PF17921">
    <property type="entry name" value="Integrase_H2C2"/>
    <property type="match status" value="1"/>
</dbReference>
<dbReference type="GO" id="GO:0006310">
    <property type="term" value="P:DNA recombination"/>
    <property type="evidence" value="ECO:0007669"/>
    <property type="project" value="UniProtKB-KW"/>
</dbReference>
<keyword evidence="8" id="KW-0378">Hydrolase</keyword>
<dbReference type="Proteomes" id="UP000326396">
    <property type="component" value="Unassembled WGS sequence"/>
</dbReference>
<accession>A0A5N6L944</accession>
<evidence type="ECO:0000256" key="13">
    <source>
        <dbReference type="ARBA" id="ARBA00023125"/>
    </source>
</evidence>
<keyword evidence="9" id="KW-0460">Magnesium</keyword>
<evidence type="ECO:0000256" key="12">
    <source>
        <dbReference type="ARBA" id="ARBA00022932"/>
    </source>
</evidence>
<keyword evidence="3" id="KW-0548">Nucleotidyltransferase</keyword>
<proteinExistence type="predicted"/>
<keyword evidence="1" id="KW-0645">Protease</keyword>
<dbReference type="GO" id="GO:0006508">
    <property type="term" value="P:proteolysis"/>
    <property type="evidence" value="ECO:0007669"/>
    <property type="project" value="UniProtKB-KW"/>
</dbReference>
<evidence type="ECO:0000256" key="7">
    <source>
        <dbReference type="ARBA" id="ARBA00022759"/>
    </source>
</evidence>
<keyword evidence="4" id="KW-0540">Nuclease</keyword>
<reference evidence="17 18" key="1">
    <citation type="submission" date="2019-05" db="EMBL/GenBank/DDBJ databases">
        <title>Mikania micrantha, genome provides insights into the molecular mechanism of rapid growth.</title>
        <authorList>
            <person name="Liu B."/>
        </authorList>
    </citation>
    <scope>NUCLEOTIDE SEQUENCE [LARGE SCALE GENOMIC DNA]</scope>
    <source>
        <strain evidence="17">NLD-2019</strain>
        <tissue evidence="17">Leaf</tissue>
    </source>
</reference>
<name>A0A5N6L944_9ASTR</name>
<feature type="domain" description="Reverse transcriptase" evidence="16">
    <location>
        <begin position="12"/>
        <end position="191"/>
    </location>
</feature>
<dbReference type="CDD" id="cd01647">
    <property type="entry name" value="RT_LTR"/>
    <property type="match status" value="1"/>
</dbReference>
<dbReference type="InterPro" id="IPR056924">
    <property type="entry name" value="SH3_Tf2-1"/>
</dbReference>
<evidence type="ECO:0000256" key="9">
    <source>
        <dbReference type="ARBA" id="ARBA00022842"/>
    </source>
</evidence>
<evidence type="ECO:0000313" key="17">
    <source>
        <dbReference type="EMBL" id="KAC9151532.1"/>
    </source>
</evidence>
<dbReference type="Pfam" id="PF00078">
    <property type="entry name" value="RVT_1"/>
    <property type="match status" value="1"/>
</dbReference>
<dbReference type="GO" id="GO:0003887">
    <property type="term" value="F:DNA-directed DNA polymerase activity"/>
    <property type="evidence" value="ECO:0007669"/>
    <property type="project" value="UniProtKB-KW"/>
</dbReference>
<dbReference type="GO" id="GO:0004519">
    <property type="term" value="F:endonuclease activity"/>
    <property type="evidence" value="ECO:0007669"/>
    <property type="project" value="UniProtKB-KW"/>
</dbReference>
<dbReference type="InterPro" id="IPR043128">
    <property type="entry name" value="Rev_trsase/Diguanyl_cyclase"/>
</dbReference>
<dbReference type="SUPFAM" id="SSF56672">
    <property type="entry name" value="DNA/RNA polymerases"/>
    <property type="match status" value="1"/>
</dbReference>
<keyword evidence="12" id="KW-0239">DNA-directed DNA polymerase</keyword>
<evidence type="ECO:0000256" key="6">
    <source>
        <dbReference type="ARBA" id="ARBA00022750"/>
    </source>
</evidence>
<dbReference type="AlphaFoldDB" id="A0A5N6L944"/>
<evidence type="ECO:0000256" key="3">
    <source>
        <dbReference type="ARBA" id="ARBA00022695"/>
    </source>
</evidence>
<dbReference type="Pfam" id="PF17919">
    <property type="entry name" value="RT_RNaseH_2"/>
    <property type="match status" value="1"/>
</dbReference>
<dbReference type="GO" id="GO:0015074">
    <property type="term" value="P:DNA integration"/>
    <property type="evidence" value="ECO:0007669"/>
    <property type="project" value="UniProtKB-KW"/>
</dbReference>
<evidence type="ECO:0000256" key="8">
    <source>
        <dbReference type="ARBA" id="ARBA00022801"/>
    </source>
</evidence>
<dbReference type="GO" id="GO:0004190">
    <property type="term" value="F:aspartic-type endopeptidase activity"/>
    <property type="evidence" value="ECO:0007669"/>
    <property type="project" value="UniProtKB-KW"/>
</dbReference>
<evidence type="ECO:0000313" key="18">
    <source>
        <dbReference type="Proteomes" id="UP000326396"/>
    </source>
</evidence>
<dbReference type="PANTHER" id="PTHR37984">
    <property type="entry name" value="PROTEIN CBG26694"/>
    <property type="match status" value="1"/>
</dbReference>
<dbReference type="FunFam" id="3.30.70.270:FF:000026">
    <property type="entry name" value="Transposon Ty3-G Gag-Pol polyprotein"/>
    <property type="match status" value="1"/>
</dbReference>
<keyword evidence="18" id="KW-1185">Reference proteome</keyword>
<dbReference type="EMBL" id="SZYD01002776">
    <property type="protein sequence ID" value="KAC9151532.1"/>
    <property type="molecule type" value="Genomic_DNA"/>
</dbReference>
<dbReference type="Pfam" id="PF24626">
    <property type="entry name" value="SH3_Tf2-1"/>
    <property type="match status" value="1"/>
</dbReference>
<evidence type="ECO:0000256" key="4">
    <source>
        <dbReference type="ARBA" id="ARBA00022722"/>
    </source>
</evidence>
<evidence type="ECO:0000256" key="2">
    <source>
        <dbReference type="ARBA" id="ARBA00022679"/>
    </source>
</evidence>
<keyword evidence="6" id="KW-0064">Aspartyl protease</keyword>
<dbReference type="Gene3D" id="3.10.10.10">
    <property type="entry name" value="HIV Type 1 Reverse Transcriptase, subunit A, domain 1"/>
    <property type="match status" value="1"/>
</dbReference>
<keyword evidence="13" id="KW-0238">DNA-binding</keyword>
<dbReference type="PANTHER" id="PTHR37984:SF5">
    <property type="entry name" value="PROTEIN NYNRIN-LIKE"/>
    <property type="match status" value="1"/>
</dbReference>
<evidence type="ECO:0000256" key="14">
    <source>
        <dbReference type="ARBA" id="ARBA00023172"/>
    </source>
</evidence>
<dbReference type="InterPro" id="IPR041577">
    <property type="entry name" value="RT_RNaseH_2"/>
</dbReference>
<dbReference type="FunFam" id="3.10.10.10:FF:000007">
    <property type="entry name" value="Retrovirus-related Pol polyprotein from transposon 17.6-like Protein"/>
    <property type="match status" value="1"/>
</dbReference>
<keyword evidence="15" id="KW-0511">Multifunctional enzyme</keyword>
<dbReference type="Gene3D" id="1.10.340.70">
    <property type="match status" value="1"/>
</dbReference>
<organism evidence="17 18">
    <name type="scientific">Mikania micrantha</name>
    <name type="common">bitter vine</name>
    <dbReference type="NCBI Taxonomy" id="192012"/>
    <lineage>
        <taxon>Eukaryota</taxon>
        <taxon>Viridiplantae</taxon>
        <taxon>Streptophyta</taxon>
        <taxon>Embryophyta</taxon>
        <taxon>Tracheophyta</taxon>
        <taxon>Spermatophyta</taxon>
        <taxon>Magnoliopsida</taxon>
        <taxon>eudicotyledons</taxon>
        <taxon>Gunneridae</taxon>
        <taxon>Pentapetalae</taxon>
        <taxon>asterids</taxon>
        <taxon>campanulids</taxon>
        <taxon>Asterales</taxon>
        <taxon>Asteraceae</taxon>
        <taxon>Asteroideae</taxon>
        <taxon>Heliantheae alliance</taxon>
        <taxon>Eupatorieae</taxon>
        <taxon>Mikania</taxon>
    </lineage>
</organism>
<dbReference type="GO" id="GO:0003964">
    <property type="term" value="F:RNA-directed DNA polymerase activity"/>
    <property type="evidence" value="ECO:0007669"/>
    <property type="project" value="UniProtKB-KW"/>
</dbReference>
<keyword evidence="10" id="KW-0229">DNA integration</keyword>
<dbReference type="InterPro" id="IPR041588">
    <property type="entry name" value="Integrase_H2C2"/>
</dbReference>
<dbReference type="GO" id="GO:0003677">
    <property type="term" value="F:DNA binding"/>
    <property type="evidence" value="ECO:0007669"/>
    <property type="project" value="UniProtKB-KW"/>
</dbReference>
<keyword evidence="11" id="KW-0695">RNA-directed DNA polymerase</keyword>
<dbReference type="PROSITE" id="PS50878">
    <property type="entry name" value="RT_POL"/>
    <property type="match status" value="1"/>
</dbReference>
<keyword evidence="14" id="KW-0233">DNA recombination</keyword>
<evidence type="ECO:0000256" key="15">
    <source>
        <dbReference type="ARBA" id="ARBA00023268"/>
    </source>
</evidence>
<evidence type="ECO:0000256" key="1">
    <source>
        <dbReference type="ARBA" id="ARBA00022670"/>
    </source>
</evidence>
<dbReference type="InterPro" id="IPR050951">
    <property type="entry name" value="Retrovirus_Pol_polyprotein"/>
</dbReference>
<evidence type="ECO:0000256" key="11">
    <source>
        <dbReference type="ARBA" id="ARBA00022918"/>
    </source>
</evidence>
<keyword evidence="2" id="KW-0808">Transferase</keyword>
<dbReference type="OrthoDB" id="415724at2759"/>
<protein>
    <recommendedName>
        <fullName evidence="16">Reverse transcriptase domain-containing protein</fullName>
    </recommendedName>
</protein>
<dbReference type="GO" id="GO:0046872">
    <property type="term" value="F:metal ion binding"/>
    <property type="evidence" value="ECO:0007669"/>
    <property type="project" value="UniProtKB-KW"/>
</dbReference>
<evidence type="ECO:0000256" key="5">
    <source>
        <dbReference type="ARBA" id="ARBA00022723"/>
    </source>
</evidence>
<keyword evidence="5" id="KW-0479">Metal-binding</keyword>
<gene>
    <name evidence="17" type="ORF">E3N88_46286</name>
</gene>
<dbReference type="InterPro" id="IPR043502">
    <property type="entry name" value="DNA/RNA_pol_sf"/>
</dbReference>